<dbReference type="EMBL" id="JACDUT010000001">
    <property type="protein sequence ID" value="MBA2873405.1"/>
    <property type="molecule type" value="Genomic_DNA"/>
</dbReference>
<sequence>MNETIARPQPNNKKSLLEMTNYEMFNCDSCGKFSLALSTNLLHYMVGKGDYRKSEILLRCIFTYCRM</sequence>
<keyword evidence="2" id="KW-1185">Reference proteome</keyword>
<comment type="caution">
    <text evidence="1">The sequence shown here is derived from an EMBL/GenBank/DDBJ whole genome shotgun (WGS) entry which is preliminary data.</text>
</comment>
<dbReference type="Proteomes" id="UP000523087">
    <property type="component" value="Unassembled WGS sequence"/>
</dbReference>
<name>A0A7V9Z3S8_9BACL</name>
<accession>A0A7V9Z3S8</accession>
<gene>
    <name evidence="1" type="ORF">HNR31_000157</name>
</gene>
<reference evidence="1 2" key="1">
    <citation type="submission" date="2020-07" db="EMBL/GenBank/DDBJ databases">
        <title>Genomic Encyclopedia of Type Strains, Phase IV (KMG-IV): sequencing the most valuable type-strain genomes for metagenomic binning, comparative biology and taxonomic classification.</title>
        <authorList>
            <person name="Goeker M."/>
        </authorList>
    </citation>
    <scope>NUCLEOTIDE SEQUENCE [LARGE SCALE GENOMIC DNA]</scope>
    <source>
        <strain evidence="1 2">DSM 15730</strain>
    </source>
</reference>
<dbReference type="RefSeq" id="WP_258560985.1">
    <property type="nucleotide sequence ID" value="NZ_JACDUT010000001.1"/>
</dbReference>
<evidence type="ECO:0000313" key="1">
    <source>
        <dbReference type="EMBL" id="MBA2873405.1"/>
    </source>
</evidence>
<organism evidence="1 2">
    <name type="scientific">Thermaerobacillus caldiproteolyticus</name>
    <dbReference type="NCBI Taxonomy" id="247480"/>
    <lineage>
        <taxon>Bacteria</taxon>
        <taxon>Bacillati</taxon>
        <taxon>Bacillota</taxon>
        <taxon>Bacilli</taxon>
        <taxon>Bacillales</taxon>
        <taxon>Anoxybacillaceae</taxon>
        <taxon>Thermaerobacillus</taxon>
    </lineage>
</organism>
<protein>
    <submittedName>
        <fullName evidence="1">Uncharacterized protein</fullName>
    </submittedName>
</protein>
<proteinExistence type="predicted"/>
<dbReference type="AlphaFoldDB" id="A0A7V9Z3S8"/>
<evidence type="ECO:0000313" key="2">
    <source>
        <dbReference type="Proteomes" id="UP000523087"/>
    </source>
</evidence>